<organism evidence="2 3">
    <name type="scientific">Microcystis panniformis FACHB-1757</name>
    <dbReference type="NCBI Taxonomy" id="1638788"/>
    <lineage>
        <taxon>Bacteria</taxon>
        <taxon>Bacillati</taxon>
        <taxon>Cyanobacteriota</taxon>
        <taxon>Cyanophyceae</taxon>
        <taxon>Oscillatoriophycideae</taxon>
        <taxon>Chroococcales</taxon>
        <taxon>Microcystaceae</taxon>
        <taxon>Microcystis</taxon>
    </lineage>
</organism>
<dbReference type="InterPro" id="IPR045528">
    <property type="entry name" value="DO-GTPase2"/>
</dbReference>
<sequence>MTNNQENLSKENQIYTVLSIGQRGAGKTVFLAASYQSLKNPAAWGNQANIVFRSQEEESEEDIEKILNYVARTGQYPPATLKISNFDFSLEKKSGDRSDKIATIRWWDIPGESCQIYNLAFVNMALQANACLLFLEAASLLNHSDKHNNYLKIFQTLIEIINYNKNRFNLGIIISKCDLVVSDQKCWQNLQLKVKELEQKLREQKVNHRFFYSTVLIDSQQGTLQANQALDSLSWLLSQIDQQLVNFS</sequence>
<keyword evidence="3" id="KW-1185">Reference proteome</keyword>
<dbReference type="Gene3D" id="3.40.50.300">
    <property type="entry name" value="P-loop containing nucleotide triphosphate hydrolases"/>
    <property type="match status" value="1"/>
</dbReference>
<evidence type="ECO:0000259" key="1">
    <source>
        <dbReference type="Pfam" id="PF19993"/>
    </source>
</evidence>
<evidence type="ECO:0000313" key="2">
    <source>
        <dbReference type="EMBL" id="AKV66787.1"/>
    </source>
</evidence>
<dbReference type="InterPro" id="IPR027417">
    <property type="entry name" value="P-loop_NTPase"/>
</dbReference>
<proteinExistence type="predicted"/>
<dbReference type="PATRIC" id="fig|1638788.3.peg.1635"/>
<dbReference type="RefSeq" id="WP_052276015.1">
    <property type="nucleotide sequence ID" value="NZ_CP011339.1"/>
</dbReference>
<dbReference type="EMBL" id="CP011339">
    <property type="protein sequence ID" value="AKV66787.1"/>
    <property type="molecule type" value="Genomic_DNA"/>
</dbReference>
<dbReference type="Pfam" id="PF19993">
    <property type="entry name" value="DO-GTPase2"/>
    <property type="match status" value="1"/>
</dbReference>
<accession>A0A0K1RY11</accession>
<dbReference type="AlphaFoldDB" id="A0A0K1RY11"/>
<dbReference type="SUPFAM" id="SSF52540">
    <property type="entry name" value="P-loop containing nucleoside triphosphate hydrolases"/>
    <property type="match status" value="1"/>
</dbReference>
<gene>
    <name evidence="2" type="ORF">VL20_1631</name>
</gene>
<dbReference type="Proteomes" id="UP000068167">
    <property type="component" value="Chromosome"/>
</dbReference>
<reference evidence="2 3" key="1">
    <citation type="journal article" date="2016" name="Stand. Genomic Sci.">
        <title>Complete genome sequence and genomic characterization of Microcystis panniformis FACHB 1757 by third-generation sequencing.</title>
        <authorList>
            <person name="Zhang J.Y."/>
            <person name="Guan R."/>
            <person name="Zhang H.J."/>
            <person name="Li H."/>
            <person name="Xiao P."/>
            <person name="Yu G.L."/>
            <person name="Du L."/>
            <person name="Cao D.M."/>
            <person name="Zhu B.C."/>
            <person name="Li R.H."/>
            <person name="Lu Z.H."/>
        </authorList>
    </citation>
    <scope>NUCLEOTIDE SEQUENCE [LARGE SCALE GENOMIC DNA]</scope>
    <source>
        <strain evidence="2 3">FACHB-1757</strain>
    </source>
</reference>
<name>A0A0K1RY11_9CHRO</name>
<evidence type="ECO:0000313" key="3">
    <source>
        <dbReference type="Proteomes" id="UP000068167"/>
    </source>
</evidence>
<feature type="domain" description="Double-GTPase 2" evidence="1">
    <location>
        <begin position="20"/>
        <end position="233"/>
    </location>
</feature>
<protein>
    <recommendedName>
        <fullName evidence="1">Double-GTPase 2 domain-containing protein</fullName>
    </recommendedName>
</protein>
<dbReference type="KEGG" id="mpk:VL20_1631"/>